<name>A0A7S0C8E8_9STRA</name>
<evidence type="ECO:0000256" key="4">
    <source>
        <dbReference type="ARBA" id="ARBA00022917"/>
    </source>
</evidence>
<dbReference type="InterPro" id="IPR023584">
    <property type="entry name" value="Ribosome_recyc_fac_dom"/>
</dbReference>
<keyword evidence="3" id="KW-0963">Cytoplasm</keyword>
<dbReference type="GO" id="GO:0005739">
    <property type="term" value="C:mitochondrion"/>
    <property type="evidence" value="ECO:0007669"/>
    <property type="project" value="TreeGrafter"/>
</dbReference>
<comment type="subcellular location">
    <subcellularLocation>
        <location evidence="1">Cytoplasm</location>
    </subcellularLocation>
</comment>
<evidence type="ECO:0000313" key="6">
    <source>
        <dbReference type="EMBL" id="CAD8415361.1"/>
    </source>
</evidence>
<gene>
    <name evidence="6" type="ORF">PINE0816_LOCUS11496</name>
</gene>
<dbReference type="Pfam" id="PF01765">
    <property type="entry name" value="RRF"/>
    <property type="match status" value="1"/>
</dbReference>
<accession>A0A7S0C8E8</accession>
<dbReference type="Gene3D" id="1.10.132.20">
    <property type="entry name" value="Ribosome-recycling factor"/>
    <property type="match status" value="1"/>
</dbReference>
<dbReference type="SUPFAM" id="SSF55194">
    <property type="entry name" value="Ribosome recycling factor, RRF"/>
    <property type="match status" value="1"/>
</dbReference>
<comment type="similarity">
    <text evidence="2">Belongs to the RRF family.</text>
</comment>
<proteinExistence type="inferred from homology"/>
<dbReference type="PANTHER" id="PTHR20982">
    <property type="entry name" value="RIBOSOME RECYCLING FACTOR"/>
    <property type="match status" value="1"/>
</dbReference>
<keyword evidence="4" id="KW-0648">Protein biosynthesis</keyword>
<organism evidence="6">
    <name type="scientific">Proboscia inermis</name>
    <dbReference type="NCBI Taxonomy" id="420281"/>
    <lineage>
        <taxon>Eukaryota</taxon>
        <taxon>Sar</taxon>
        <taxon>Stramenopiles</taxon>
        <taxon>Ochrophyta</taxon>
        <taxon>Bacillariophyta</taxon>
        <taxon>Coscinodiscophyceae</taxon>
        <taxon>Rhizosoleniophycidae</taxon>
        <taxon>Rhizosoleniales</taxon>
        <taxon>Rhizosoleniaceae</taxon>
        <taxon>Proboscia</taxon>
    </lineage>
</organism>
<dbReference type="AlphaFoldDB" id="A0A7S0C8E8"/>
<evidence type="ECO:0000259" key="5">
    <source>
        <dbReference type="Pfam" id="PF01765"/>
    </source>
</evidence>
<dbReference type="PANTHER" id="PTHR20982:SF3">
    <property type="entry name" value="MITOCHONDRIAL RIBOSOME RECYCLING FACTOR PSEUDO 1"/>
    <property type="match status" value="1"/>
</dbReference>
<dbReference type="FunFam" id="1.10.132.20:FF:000001">
    <property type="entry name" value="Ribosome-recycling factor"/>
    <property type="match status" value="1"/>
</dbReference>
<dbReference type="InterPro" id="IPR036191">
    <property type="entry name" value="RRF_sf"/>
</dbReference>
<evidence type="ECO:0000256" key="3">
    <source>
        <dbReference type="ARBA" id="ARBA00022490"/>
    </source>
</evidence>
<dbReference type="Gene3D" id="3.30.1360.40">
    <property type="match status" value="1"/>
</dbReference>
<dbReference type="GO" id="GO:0006412">
    <property type="term" value="P:translation"/>
    <property type="evidence" value="ECO:0007669"/>
    <property type="project" value="UniProtKB-KW"/>
</dbReference>
<feature type="domain" description="Ribosome recycling factor" evidence="5">
    <location>
        <begin position="10"/>
        <end position="160"/>
    </location>
</feature>
<dbReference type="CDD" id="cd00520">
    <property type="entry name" value="RRF"/>
    <property type="match status" value="1"/>
</dbReference>
<dbReference type="FunFam" id="3.30.1360.40:FF:000001">
    <property type="entry name" value="Ribosome-recycling factor"/>
    <property type="match status" value="1"/>
</dbReference>
<dbReference type="EMBL" id="HBEL01024650">
    <property type="protein sequence ID" value="CAD8415361.1"/>
    <property type="molecule type" value="Transcribed_RNA"/>
</dbReference>
<dbReference type="NCBIfam" id="TIGR00496">
    <property type="entry name" value="frr"/>
    <property type="match status" value="1"/>
</dbReference>
<dbReference type="GO" id="GO:0043023">
    <property type="term" value="F:ribosomal large subunit binding"/>
    <property type="evidence" value="ECO:0007669"/>
    <property type="project" value="TreeGrafter"/>
</dbReference>
<reference evidence="6" key="1">
    <citation type="submission" date="2021-01" db="EMBL/GenBank/DDBJ databases">
        <authorList>
            <person name="Corre E."/>
            <person name="Pelletier E."/>
            <person name="Niang G."/>
            <person name="Scheremetjew M."/>
            <person name="Finn R."/>
            <person name="Kale V."/>
            <person name="Holt S."/>
            <person name="Cochrane G."/>
            <person name="Meng A."/>
            <person name="Brown T."/>
            <person name="Cohen L."/>
        </authorList>
    </citation>
    <scope>NUCLEOTIDE SEQUENCE</scope>
    <source>
        <strain evidence="6">CCAP1064/1</strain>
    </source>
</reference>
<evidence type="ECO:0000256" key="1">
    <source>
        <dbReference type="ARBA" id="ARBA00004496"/>
    </source>
</evidence>
<sequence length="162" mass="18142">MRQHTIHLASIWLFSKLMEQHRATPTPLNQVAGISVTSSQQLTLTPYDKTAMEDIERGIIDSGLGLTPNNDGNVIRINIPDLTEERRKEFMKQCKALGEDGKVAIRNVRRDGVDAVKKMEKAGSIGKDEMLDGLDEMQKITDTYVKSADDAVQKKESELMKL</sequence>
<evidence type="ECO:0000256" key="2">
    <source>
        <dbReference type="ARBA" id="ARBA00005912"/>
    </source>
</evidence>
<dbReference type="InterPro" id="IPR002661">
    <property type="entry name" value="Ribosome_recyc_fac"/>
</dbReference>
<protein>
    <recommendedName>
        <fullName evidence="5">Ribosome recycling factor domain-containing protein</fullName>
    </recommendedName>
</protein>